<accession>A0A6M0S0R8</accession>
<gene>
    <name evidence="1" type="ORF">D0962_04700</name>
</gene>
<name>A0A6M0S0R8_9CYAN</name>
<organism evidence="1 2">
    <name type="scientific">Adonisia turfae CCMR0082</name>
    <dbReference type="NCBI Taxonomy" id="2304604"/>
    <lineage>
        <taxon>Bacteria</taxon>
        <taxon>Bacillati</taxon>
        <taxon>Cyanobacteriota</taxon>
        <taxon>Adonisia</taxon>
        <taxon>Adonisia turfae</taxon>
    </lineage>
</organism>
<dbReference type="Proteomes" id="UP000473574">
    <property type="component" value="Unassembled WGS sequence"/>
</dbReference>
<protein>
    <recommendedName>
        <fullName evidence="3">Tail fiber protein</fullName>
    </recommendedName>
</protein>
<dbReference type="AlphaFoldDB" id="A0A6M0S0R8"/>
<evidence type="ECO:0008006" key="3">
    <source>
        <dbReference type="Google" id="ProtNLM"/>
    </source>
</evidence>
<evidence type="ECO:0000313" key="2">
    <source>
        <dbReference type="Proteomes" id="UP000473574"/>
    </source>
</evidence>
<evidence type="ECO:0000313" key="1">
    <source>
        <dbReference type="EMBL" id="NEZ62079.1"/>
    </source>
</evidence>
<proteinExistence type="predicted"/>
<comment type="caution">
    <text evidence="1">The sequence shown here is derived from an EMBL/GenBank/DDBJ whole genome shotgun (WGS) entry which is preliminary data.</text>
</comment>
<sequence length="125" mass="13437">MILMWSGTTSNIPAGWKLCDGGHGTPDLRDRFIVGAGQAYKVKESGGANTVRLGIAHLPSHDHSNGAFNQLMLSDGKRTLKGSTDDTSGEPNLVSCGQIKLVGSNQPHENRPPYYALAYIMKVEL</sequence>
<reference evidence="1 2" key="1">
    <citation type="journal article" date="2020" name="Microb. Ecol.">
        <title>Ecogenomics of the Marine Benthic Filamentous Cyanobacterium Adonisia.</title>
        <authorList>
            <person name="Walter J.M."/>
            <person name="Coutinho F.H."/>
            <person name="Leomil L."/>
            <person name="Hargreaves P.I."/>
            <person name="Campeao M.E."/>
            <person name="Vieira V.V."/>
            <person name="Silva B.S."/>
            <person name="Fistarol G.O."/>
            <person name="Salomon P.S."/>
            <person name="Sawabe T."/>
            <person name="Mino S."/>
            <person name="Hosokawa M."/>
            <person name="Miyashita H."/>
            <person name="Maruyama F."/>
            <person name="van Verk M.C."/>
            <person name="Dutilh B.E."/>
            <person name="Thompson C.C."/>
            <person name="Thompson F.L."/>
        </authorList>
    </citation>
    <scope>NUCLEOTIDE SEQUENCE [LARGE SCALE GENOMIC DNA]</scope>
    <source>
        <strain evidence="1 2">CCMR0082</strain>
    </source>
</reference>
<dbReference type="EMBL" id="QZCE01000001">
    <property type="protein sequence ID" value="NEZ62079.1"/>
    <property type="molecule type" value="Genomic_DNA"/>
</dbReference>
<dbReference type="CDD" id="cd22641">
    <property type="entry name" value="C24-like"/>
    <property type="match status" value="1"/>
</dbReference>
<dbReference type="SUPFAM" id="SSF88874">
    <property type="entry name" value="Receptor-binding domain of short tail fibre protein gp12"/>
    <property type="match status" value="1"/>
</dbReference>